<keyword evidence="3" id="KW-1185">Reference proteome</keyword>
<comment type="caution">
    <text evidence="2">The sequence shown here is derived from an EMBL/GenBank/DDBJ whole genome shotgun (WGS) entry which is preliminary data.</text>
</comment>
<accession>A0A9Q3EIF4</accession>
<proteinExistence type="predicted"/>
<dbReference type="AlphaFoldDB" id="A0A9Q3EIF4"/>
<sequence>MIQLPTHGPITASKISNLRHQNVGRGMSPYAPARAHAHTYAPTPTHANATAPHLQYCEAGSPNVIDKMTIPWRWSPFMDDLVKSTPRL</sequence>
<name>A0A9Q3EIF4_9BASI</name>
<feature type="region of interest" description="Disordered" evidence="1">
    <location>
        <begin position="1"/>
        <end position="37"/>
    </location>
</feature>
<evidence type="ECO:0000313" key="3">
    <source>
        <dbReference type="Proteomes" id="UP000765509"/>
    </source>
</evidence>
<dbReference type="Proteomes" id="UP000765509">
    <property type="component" value="Unassembled WGS sequence"/>
</dbReference>
<gene>
    <name evidence="2" type="ORF">O181_059425</name>
</gene>
<evidence type="ECO:0000313" key="2">
    <source>
        <dbReference type="EMBL" id="MBW0519710.1"/>
    </source>
</evidence>
<organism evidence="2 3">
    <name type="scientific">Austropuccinia psidii MF-1</name>
    <dbReference type="NCBI Taxonomy" id="1389203"/>
    <lineage>
        <taxon>Eukaryota</taxon>
        <taxon>Fungi</taxon>
        <taxon>Dikarya</taxon>
        <taxon>Basidiomycota</taxon>
        <taxon>Pucciniomycotina</taxon>
        <taxon>Pucciniomycetes</taxon>
        <taxon>Pucciniales</taxon>
        <taxon>Sphaerophragmiaceae</taxon>
        <taxon>Austropuccinia</taxon>
    </lineage>
</organism>
<evidence type="ECO:0000256" key="1">
    <source>
        <dbReference type="SAM" id="MobiDB-lite"/>
    </source>
</evidence>
<reference evidence="2" key="1">
    <citation type="submission" date="2021-03" db="EMBL/GenBank/DDBJ databases">
        <title>Draft genome sequence of rust myrtle Austropuccinia psidii MF-1, a brazilian biotype.</title>
        <authorList>
            <person name="Quecine M.C."/>
            <person name="Pachon D.M.R."/>
            <person name="Bonatelli M.L."/>
            <person name="Correr F.H."/>
            <person name="Franceschini L.M."/>
            <person name="Leite T.F."/>
            <person name="Margarido G.R.A."/>
            <person name="Almeida C.A."/>
            <person name="Ferrarezi J.A."/>
            <person name="Labate C.A."/>
        </authorList>
    </citation>
    <scope>NUCLEOTIDE SEQUENCE</scope>
    <source>
        <strain evidence="2">MF-1</strain>
    </source>
</reference>
<dbReference type="EMBL" id="AVOT02027593">
    <property type="protein sequence ID" value="MBW0519710.1"/>
    <property type="molecule type" value="Genomic_DNA"/>
</dbReference>
<protein>
    <submittedName>
        <fullName evidence="2">Uncharacterized protein</fullName>
    </submittedName>
</protein>